<organism evidence="1 2">
    <name type="scientific">Duganella guangzhouensis</name>
    <dbReference type="NCBI Taxonomy" id="2666084"/>
    <lineage>
        <taxon>Bacteria</taxon>
        <taxon>Pseudomonadati</taxon>
        <taxon>Pseudomonadota</taxon>
        <taxon>Betaproteobacteria</taxon>
        <taxon>Burkholderiales</taxon>
        <taxon>Oxalobacteraceae</taxon>
        <taxon>Telluria group</taxon>
        <taxon>Duganella</taxon>
    </lineage>
</organism>
<dbReference type="RefSeq" id="WP_154382034.1">
    <property type="nucleotide sequence ID" value="NZ_WKJK01000017.1"/>
</dbReference>
<dbReference type="InterPro" id="IPR011330">
    <property type="entry name" value="Glyco_hydro/deAcase_b/a-brl"/>
</dbReference>
<reference evidence="1 2" key="1">
    <citation type="submission" date="2019-11" db="EMBL/GenBank/DDBJ databases">
        <title>Novel species isolated from a subtropical stream in China.</title>
        <authorList>
            <person name="Lu H."/>
        </authorList>
    </citation>
    <scope>NUCLEOTIDE SEQUENCE [LARGE SCALE GENOMIC DNA]</scope>
    <source>
        <strain evidence="1 2">FT80W</strain>
    </source>
</reference>
<dbReference type="EMBL" id="WKJK01000017">
    <property type="protein sequence ID" value="MRW93540.1"/>
    <property type="molecule type" value="Genomic_DNA"/>
</dbReference>
<gene>
    <name evidence="1" type="ORF">GJ699_26465</name>
</gene>
<dbReference type="SUPFAM" id="SSF88713">
    <property type="entry name" value="Glycoside hydrolase/deacetylase"/>
    <property type="match status" value="1"/>
</dbReference>
<dbReference type="Proteomes" id="UP000433309">
    <property type="component" value="Unassembled WGS sequence"/>
</dbReference>
<dbReference type="AlphaFoldDB" id="A0A6I2L700"/>
<protein>
    <submittedName>
        <fullName evidence="1">Polysaccharide deacetylase</fullName>
    </submittedName>
</protein>
<dbReference type="GO" id="GO:0005975">
    <property type="term" value="P:carbohydrate metabolic process"/>
    <property type="evidence" value="ECO:0007669"/>
    <property type="project" value="InterPro"/>
</dbReference>
<accession>A0A6I2L700</accession>
<proteinExistence type="predicted"/>
<dbReference type="Gene3D" id="3.20.20.370">
    <property type="entry name" value="Glycoside hydrolase/deacetylase"/>
    <property type="match status" value="1"/>
</dbReference>
<evidence type="ECO:0000313" key="1">
    <source>
        <dbReference type="EMBL" id="MRW93540.1"/>
    </source>
</evidence>
<keyword evidence="2" id="KW-1185">Reference proteome</keyword>
<name>A0A6I2L700_9BURK</name>
<sequence>MRVCITIDTEFSIAGAFADPALRPASVQMVRCDVDGRSQGLEFLLGCLRRHGITATFFIETAQRYYFHDDPMRALAQRIAAHGHEVQLHLHPCWSVFQHDDWAERVRAQPRQDDLAGRDPASTLKLLRHGLATFTEWDLPAPQAFRAGNLQHDDMLYRVLAKAGIRYSSNIGLSVFNCGHPDYQLHAGRHLRHGVLECPILSFRDWGTHVRSLTVAGSSFAEMRWLLDQAHAEGLEQVVILSHPFEYVQSRGEGLRTARRHAVNQRRLERLCAYLAAHPGRFQPSGLAAAASQPLTSASSHNPLLRGRLLHTTSRLATQVLYDGYGQLALHARKP</sequence>
<comment type="caution">
    <text evidence="1">The sequence shown here is derived from an EMBL/GenBank/DDBJ whole genome shotgun (WGS) entry which is preliminary data.</text>
</comment>
<evidence type="ECO:0000313" key="2">
    <source>
        <dbReference type="Proteomes" id="UP000433309"/>
    </source>
</evidence>